<proteinExistence type="predicted"/>
<keyword evidence="2" id="KW-1185">Reference proteome</keyword>
<protein>
    <submittedName>
        <fullName evidence="1">Uncharacterized protein</fullName>
    </submittedName>
</protein>
<dbReference type="AlphaFoldDB" id="A0A9P5X1T5"/>
<name>A0A9P5X1T5_9AGAR</name>
<organism evidence="1 2">
    <name type="scientific">Macrolepiota fuliginosa MF-IS2</name>
    <dbReference type="NCBI Taxonomy" id="1400762"/>
    <lineage>
        <taxon>Eukaryota</taxon>
        <taxon>Fungi</taxon>
        <taxon>Dikarya</taxon>
        <taxon>Basidiomycota</taxon>
        <taxon>Agaricomycotina</taxon>
        <taxon>Agaricomycetes</taxon>
        <taxon>Agaricomycetidae</taxon>
        <taxon>Agaricales</taxon>
        <taxon>Agaricineae</taxon>
        <taxon>Agaricaceae</taxon>
        <taxon>Macrolepiota</taxon>
    </lineage>
</organism>
<sequence length="56" mass="6519">LMIDTITEVLIHNGVPPAEVDHTYTFRVNYMNQIYVDNPLHWSLFNEADELCLEAL</sequence>
<evidence type="ECO:0000313" key="2">
    <source>
        <dbReference type="Proteomes" id="UP000807342"/>
    </source>
</evidence>
<gene>
    <name evidence="1" type="ORF">P691DRAFT_682830</name>
</gene>
<feature type="non-terminal residue" evidence="1">
    <location>
        <position position="1"/>
    </location>
</feature>
<accession>A0A9P5X1T5</accession>
<evidence type="ECO:0000313" key="1">
    <source>
        <dbReference type="EMBL" id="KAF9441807.1"/>
    </source>
</evidence>
<reference evidence="1" key="1">
    <citation type="submission" date="2020-11" db="EMBL/GenBank/DDBJ databases">
        <authorList>
            <consortium name="DOE Joint Genome Institute"/>
            <person name="Ahrendt S."/>
            <person name="Riley R."/>
            <person name="Andreopoulos W."/>
            <person name="Labutti K."/>
            <person name="Pangilinan J."/>
            <person name="Ruiz-Duenas F.J."/>
            <person name="Barrasa J.M."/>
            <person name="Sanchez-Garcia M."/>
            <person name="Camarero S."/>
            <person name="Miyauchi S."/>
            <person name="Serrano A."/>
            <person name="Linde D."/>
            <person name="Babiker R."/>
            <person name="Drula E."/>
            <person name="Ayuso-Fernandez I."/>
            <person name="Pacheco R."/>
            <person name="Padilla G."/>
            <person name="Ferreira P."/>
            <person name="Barriuso J."/>
            <person name="Kellner H."/>
            <person name="Castanera R."/>
            <person name="Alfaro M."/>
            <person name="Ramirez L."/>
            <person name="Pisabarro A.G."/>
            <person name="Kuo A."/>
            <person name="Tritt A."/>
            <person name="Lipzen A."/>
            <person name="He G."/>
            <person name="Yan M."/>
            <person name="Ng V."/>
            <person name="Cullen D."/>
            <person name="Martin F."/>
            <person name="Rosso M.-N."/>
            <person name="Henrissat B."/>
            <person name="Hibbett D."/>
            <person name="Martinez A.T."/>
            <person name="Grigoriev I.V."/>
        </authorList>
    </citation>
    <scope>NUCLEOTIDE SEQUENCE</scope>
    <source>
        <strain evidence="1">MF-IS2</strain>
    </source>
</reference>
<comment type="caution">
    <text evidence="1">The sequence shown here is derived from an EMBL/GenBank/DDBJ whole genome shotgun (WGS) entry which is preliminary data.</text>
</comment>
<dbReference type="EMBL" id="MU151779">
    <property type="protein sequence ID" value="KAF9441807.1"/>
    <property type="molecule type" value="Genomic_DNA"/>
</dbReference>
<dbReference type="Proteomes" id="UP000807342">
    <property type="component" value="Unassembled WGS sequence"/>
</dbReference>